<dbReference type="SUPFAM" id="SSF52172">
    <property type="entry name" value="CheY-like"/>
    <property type="match status" value="1"/>
</dbReference>
<dbReference type="RefSeq" id="WP_136929118.1">
    <property type="nucleotide sequence ID" value="NZ_SSMQ01000010.1"/>
</dbReference>
<dbReference type="SUPFAM" id="SSF55781">
    <property type="entry name" value="GAF domain-like"/>
    <property type="match status" value="3"/>
</dbReference>
<dbReference type="InterPro" id="IPR000700">
    <property type="entry name" value="PAS-assoc_C"/>
</dbReference>
<dbReference type="FunFam" id="3.30.565.10:FF:000006">
    <property type="entry name" value="Sensor histidine kinase WalK"/>
    <property type="match status" value="1"/>
</dbReference>
<gene>
    <name evidence="12" type="ORF">E8A74_12020</name>
</gene>
<name>A0A4U1JEV5_9BACT</name>
<dbReference type="Gene3D" id="3.30.450.20">
    <property type="entry name" value="PAS domain"/>
    <property type="match status" value="1"/>
</dbReference>
<dbReference type="Gene3D" id="1.10.287.130">
    <property type="match status" value="1"/>
</dbReference>
<dbReference type="InterPro" id="IPR003661">
    <property type="entry name" value="HisK_dim/P_dom"/>
</dbReference>
<dbReference type="InterPro" id="IPR001789">
    <property type="entry name" value="Sig_transdc_resp-reg_receiver"/>
</dbReference>
<dbReference type="InterPro" id="IPR036097">
    <property type="entry name" value="HisK_dim/P_sf"/>
</dbReference>
<evidence type="ECO:0000259" key="9">
    <source>
        <dbReference type="PROSITE" id="PS50109"/>
    </source>
</evidence>
<feature type="modified residue" description="4-aspartylphosphate" evidence="8">
    <location>
        <position position="981"/>
    </location>
</feature>
<keyword evidence="5" id="KW-0418">Kinase</keyword>
<evidence type="ECO:0000313" key="12">
    <source>
        <dbReference type="EMBL" id="TKD09445.1"/>
    </source>
</evidence>
<protein>
    <recommendedName>
        <fullName evidence="2">histidine kinase</fullName>
        <ecNumber evidence="2">2.7.13.3</ecNumber>
    </recommendedName>
</protein>
<dbReference type="InterPro" id="IPR036890">
    <property type="entry name" value="HATPase_C_sf"/>
</dbReference>
<reference evidence="12 13" key="1">
    <citation type="submission" date="2019-04" db="EMBL/GenBank/DDBJ databases">
        <authorList>
            <person name="Li Y."/>
            <person name="Wang J."/>
        </authorList>
    </citation>
    <scope>NUCLEOTIDE SEQUENCE [LARGE SCALE GENOMIC DNA]</scope>
    <source>
        <strain evidence="12 13">DSM 14668</strain>
    </source>
</reference>
<keyword evidence="4" id="KW-0808">Transferase</keyword>
<dbReference type="SMART" id="SM00387">
    <property type="entry name" value="HATPase_c"/>
    <property type="match status" value="1"/>
</dbReference>
<comment type="catalytic activity">
    <reaction evidence="1">
        <text>ATP + protein L-histidine = ADP + protein N-phospho-L-histidine.</text>
        <dbReference type="EC" id="2.7.13.3"/>
    </reaction>
</comment>
<dbReference type="InterPro" id="IPR029016">
    <property type="entry name" value="GAF-like_dom_sf"/>
</dbReference>
<dbReference type="Gene3D" id="3.30.450.40">
    <property type="match status" value="3"/>
</dbReference>
<dbReference type="InterPro" id="IPR004358">
    <property type="entry name" value="Sig_transdc_His_kin-like_C"/>
</dbReference>
<dbReference type="PANTHER" id="PTHR43547:SF2">
    <property type="entry name" value="HYBRID SIGNAL TRANSDUCTION HISTIDINE KINASE C"/>
    <property type="match status" value="1"/>
</dbReference>
<dbReference type="GO" id="GO:0000155">
    <property type="term" value="F:phosphorelay sensor kinase activity"/>
    <property type="evidence" value="ECO:0007669"/>
    <property type="project" value="InterPro"/>
</dbReference>
<organism evidence="12 13">
    <name type="scientific">Polyangium fumosum</name>
    <dbReference type="NCBI Taxonomy" id="889272"/>
    <lineage>
        <taxon>Bacteria</taxon>
        <taxon>Pseudomonadati</taxon>
        <taxon>Myxococcota</taxon>
        <taxon>Polyangia</taxon>
        <taxon>Polyangiales</taxon>
        <taxon>Polyangiaceae</taxon>
        <taxon>Polyangium</taxon>
    </lineage>
</organism>
<accession>A0A4U1JEV5</accession>
<dbReference type="Pfam" id="PF13185">
    <property type="entry name" value="GAF_2"/>
    <property type="match status" value="1"/>
</dbReference>
<dbReference type="SMART" id="SM00388">
    <property type="entry name" value="HisKA"/>
    <property type="match status" value="1"/>
</dbReference>
<evidence type="ECO:0000259" key="11">
    <source>
        <dbReference type="PROSITE" id="PS50113"/>
    </source>
</evidence>
<evidence type="ECO:0000256" key="6">
    <source>
        <dbReference type="ARBA" id="ARBA00023012"/>
    </source>
</evidence>
<dbReference type="CDD" id="cd16922">
    <property type="entry name" value="HATPase_EvgS-ArcB-TorS-like"/>
    <property type="match status" value="1"/>
</dbReference>
<evidence type="ECO:0000256" key="4">
    <source>
        <dbReference type="ARBA" id="ARBA00022679"/>
    </source>
</evidence>
<keyword evidence="13" id="KW-1185">Reference proteome</keyword>
<comment type="caution">
    <text evidence="12">The sequence shown here is derived from an EMBL/GenBank/DDBJ whole genome shotgun (WGS) entry which is preliminary data.</text>
</comment>
<dbReference type="Pfam" id="PF02518">
    <property type="entry name" value="HATPase_c"/>
    <property type="match status" value="1"/>
</dbReference>
<feature type="domain" description="PAC" evidence="11">
    <location>
        <begin position="446"/>
        <end position="499"/>
    </location>
</feature>
<keyword evidence="3 8" id="KW-0597">Phosphoprotein</keyword>
<dbReference type="CDD" id="cd00082">
    <property type="entry name" value="HisKA"/>
    <property type="match status" value="1"/>
</dbReference>
<feature type="domain" description="Response regulatory" evidence="10">
    <location>
        <begin position="932"/>
        <end position="1048"/>
    </location>
</feature>
<dbReference type="Gene3D" id="3.40.50.2300">
    <property type="match status" value="1"/>
</dbReference>
<dbReference type="InterPro" id="IPR011006">
    <property type="entry name" value="CheY-like_superfamily"/>
</dbReference>
<dbReference type="PROSITE" id="PS50113">
    <property type="entry name" value="PAC"/>
    <property type="match status" value="1"/>
</dbReference>
<dbReference type="OrthoDB" id="9768069at2"/>
<dbReference type="CDD" id="cd17580">
    <property type="entry name" value="REC_2_DhkD-like"/>
    <property type="match status" value="1"/>
</dbReference>
<dbReference type="Gene3D" id="3.30.565.10">
    <property type="entry name" value="Histidine kinase-like ATPase, C-terminal domain"/>
    <property type="match status" value="1"/>
</dbReference>
<dbReference type="SMART" id="SM00065">
    <property type="entry name" value="GAF"/>
    <property type="match status" value="3"/>
</dbReference>
<keyword evidence="6" id="KW-0902">Two-component regulatory system</keyword>
<evidence type="ECO:0000256" key="8">
    <source>
        <dbReference type="PROSITE-ProRule" id="PRU00169"/>
    </source>
</evidence>
<dbReference type="Pfam" id="PF08447">
    <property type="entry name" value="PAS_3"/>
    <property type="match status" value="1"/>
</dbReference>
<dbReference type="InterPro" id="IPR000014">
    <property type="entry name" value="PAS"/>
</dbReference>
<dbReference type="Gene3D" id="2.10.70.100">
    <property type="match status" value="1"/>
</dbReference>
<dbReference type="FunFam" id="1.10.287.130:FF:000001">
    <property type="entry name" value="Two-component sensor histidine kinase"/>
    <property type="match status" value="1"/>
</dbReference>
<dbReference type="SMART" id="SM00448">
    <property type="entry name" value="REC"/>
    <property type="match status" value="1"/>
</dbReference>
<dbReference type="Pfam" id="PF01590">
    <property type="entry name" value="GAF"/>
    <property type="match status" value="2"/>
</dbReference>
<dbReference type="PANTHER" id="PTHR43547">
    <property type="entry name" value="TWO-COMPONENT HISTIDINE KINASE"/>
    <property type="match status" value="1"/>
</dbReference>
<dbReference type="SUPFAM" id="SSF55785">
    <property type="entry name" value="PYP-like sensor domain (PAS domain)"/>
    <property type="match status" value="1"/>
</dbReference>
<evidence type="ECO:0000256" key="2">
    <source>
        <dbReference type="ARBA" id="ARBA00012438"/>
    </source>
</evidence>
<dbReference type="AlphaFoldDB" id="A0A4U1JEV5"/>
<dbReference type="Pfam" id="PF00072">
    <property type="entry name" value="Response_reg"/>
    <property type="match status" value="1"/>
</dbReference>
<proteinExistence type="predicted"/>
<dbReference type="SUPFAM" id="SSF47384">
    <property type="entry name" value="Homodimeric domain of signal transducing histidine kinase"/>
    <property type="match status" value="1"/>
</dbReference>
<dbReference type="PROSITE" id="PS50109">
    <property type="entry name" value="HIS_KIN"/>
    <property type="match status" value="1"/>
</dbReference>
<keyword evidence="7" id="KW-0472">Membrane</keyword>
<dbReference type="Proteomes" id="UP000309215">
    <property type="component" value="Unassembled WGS sequence"/>
</dbReference>
<dbReference type="InterPro" id="IPR035965">
    <property type="entry name" value="PAS-like_dom_sf"/>
</dbReference>
<evidence type="ECO:0000256" key="5">
    <source>
        <dbReference type="ARBA" id="ARBA00022777"/>
    </source>
</evidence>
<dbReference type="InterPro" id="IPR003018">
    <property type="entry name" value="GAF"/>
</dbReference>
<evidence type="ECO:0000256" key="1">
    <source>
        <dbReference type="ARBA" id="ARBA00000085"/>
    </source>
</evidence>
<dbReference type="InterPro" id="IPR013655">
    <property type="entry name" value="PAS_fold_3"/>
</dbReference>
<evidence type="ECO:0000256" key="3">
    <source>
        <dbReference type="ARBA" id="ARBA00022553"/>
    </source>
</evidence>
<dbReference type="InterPro" id="IPR003594">
    <property type="entry name" value="HATPase_dom"/>
</dbReference>
<dbReference type="CDD" id="cd00130">
    <property type="entry name" value="PAS"/>
    <property type="match status" value="1"/>
</dbReference>
<dbReference type="Pfam" id="PF00512">
    <property type="entry name" value="HisKA"/>
    <property type="match status" value="1"/>
</dbReference>
<evidence type="ECO:0000259" key="10">
    <source>
        <dbReference type="PROSITE" id="PS50110"/>
    </source>
</evidence>
<evidence type="ECO:0000256" key="7">
    <source>
        <dbReference type="ARBA" id="ARBA00023136"/>
    </source>
</evidence>
<dbReference type="EC" id="2.7.13.3" evidence="2"/>
<dbReference type="InterPro" id="IPR005467">
    <property type="entry name" value="His_kinase_dom"/>
</dbReference>
<dbReference type="SUPFAM" id="SSF55874">
    <property type="entry name" value="ATPase domain of HSP90 chaperone/DNA topoisomerase II/histidine kinase"/>
    <property type="match status" value="1"/>
</dbReference>
<dbReference type="EMBL" id="SSMQ01000010">
    <property type="protein sequence ID" value="TKD09445.1"/>
    <property type="molecule type" value="Genomic_DNA"/>
</dbReference>
<evidence type="ECO:0000313" key="13">
    <source>
        <dbReference type="Proteomes" id="UP000309215"/>
    </source>
</evidence>
<dbReference type="PRINTS" id="PR00344">
    <property type="entry name" value="BCTRLSENSOR"/>
</dbReference>
<feature type="domain" description="Histidine kinase" evidence="9">
    <location>
        <begin position="692"/>
        <end position="909"/>
    </location>
</feature>
<sequence length="1055" mass="116421">MRVPLVPSYGGDFLQDCQEELARRPSRQPDHAAENRALVELAEALTGPPEAILPKLVELARSLCQADAAGVSLLEIEGDEEVFRWRALAGADVDLLGTVMPRFESPCGVVVAHNAALLFRDPARHFTAKGVSDLGVVEALTVPFHDGDKPVGTVWVFTRSETRQFDREDVRILTSLSRFAGSAAKTLAVSEERKRANEALRASEARHRFLADLAAATQPLTDADEIMATTARLLAEHLDADRCVYAEVEDDRIFVVTGDYARRLPSMVGRWSVAGFGLEFERAMQANQPYVMEDVNQDPRAGSDLSAYRAARIQAGIGVPLHKAGKFIAAMAVDQARPRRWTSEEVDLVRLVVGQCWEALERAQTARRLREREERLEFAVELSGIGFWHCDLPFGELSWDERVKEHFWLPPDARVTIDTFYERIHPDDRARTRQAIETSIDKGTPYDIDYRTVDPDTGAIKWIRALGGTAYGPDGAAKRFDGVTVDATARKHHEERLARLLEREREQARLLEQVADAALTIHASASLESVLRVITEEARRIIGVHQSVTSMTIGNDWSQAISATSLSTKYEGFRRYEARPTGKGIYTVVCQTNRPMRLTQAELVSHPAWRNFGGEEDKHPPMRGWLAAPFVARSGKNLGLIQLSDKYEGEFTEQDEAILVQLAHIASVAIENARLYDELRDQDRRKDEFLATLAHELRNPLAPIRTGLSLLQMARDEAQGQRIRAMMERQVGHMVRMVDDLLDVSRITRGKVELRKERVELGAVLESALETSRPLIEAAGHEFSVSLPTEPLWLSADPTRLAQVLANLLNNAAKYTPAGGRIRLVAVQEDAHMVVRVEDTGVGIPAEMRTKVFDMFTQVGRSIDRAQGGLGIGLTLVRRLVELHGGTVEATSEGPSRGSIFTVRLPLGVAEETPAKGSGGDLPGKGAAGGLKVLVVDDNVDGAESLAELLQLSGHTTEVAHTGPSALVAARAFEPDVVFLDIGLPGMTGYEVAQRLRTEEGFGRLVLVALTGWGTDEDRRQAREAGFDYHLTKPVDLQEVQRIVEAAAAKRKRVA</sequence>
<dbReference type="PROSITE" id="PS50110">
    <property type="entry name" value="RESPONSE_REGULATORY"/>
    <property type="match status" value="1"/>
</dbReference>